<reference evidence="1 2" key="1">
    <citation type="submission" date="2023-04" db="EMBL/GenBank/DDBJ databases">
        <title>Forest soil microbial communities from Buena Vista Peninsula, Colon Province, Panama.</title>
        <authorList>
            <person name="Bouskill N."/>
        </authorList>
    </citation>
    <scope>NUCLEOTIDE SEQUENCE [LARGE SCALE GENOMIC DNA]</scope>
    <source>
        <strain evidence="1 2">CFH S0262</strain>
    </source>
</reference>
<dbReference type="Proteomes" id="UP001160334">
    <property type="component" value="Unassembled WGS sequence"/>
</dbReference>
<dbReference type="RefSeq" id="WP_280763532.1">
    <property type="nucleotide sequence ID" value="NZ_JARXVC010000020.1"/>
</dbReference>
<gene>
    <name evidence="1" type="ORF">M2280_005562</name>
</gene>
<proteinExistence type="predicted"/>
<organism evidence="1 2">
    <name type="scientific">Prescottella agglutinans</name>
    <dbReference type="NCBI Taxonomy" id="1644129"/>
    <lineage>
        <taxon>Bacteria</taxon>
        <taxon>Bacillati</taxon>
        <taxon>Actinomycetota</taxon>
        <taxon>Actinomycetes</taxon>
        <taxon>Mycobacteriales</taxon>
        <taxon>Nocardiaceae</taxon>
        <taxon>Prescottella</taxon>
    </lineage>
</organism>
<sequence length="69" mass="6983">MTDRIPSPQGGILITDPPGLSFAGLDGPAPLDGPATGTAAISCAVAHEMRVRNARLAASSSACTRRTVH</sequence>
<protein>
    <submittedName>
        <fullName evidence="1">Uncharacterized protein</fullName>
    </submittedName>
</protein>
<evidence type="ECO:0000313" key="1">
    <source>
        <dbReference type="EMBL" id="MDH6284304.1"/>
    </source>
</evidence>
<evidence type="ECO:0000313" key="2">
    <source>
        <dbReference type="Proteomes" id="UP001160334"/>
    </source>
</evidence>
<accession>A0ABT6MLM0</accession>
<dbReference type="EMBL" id="JARXVC010000020">
    <property type="protein sequence ID" value="MDH6284304.1"/>
    <property type="molecule type" value="Genomic_DNA"/>
</dbReference>
<comment type="caution">
    <text evidence="1">The sequence shown here is derived from an EMBL/GenBank/DDBJ whole genome shotgun (WGS) entry which is preliminary data.</text>
</comment>
<keyword evidence="2" id="KW-1185">Reference proteome</keyword>
<name>A0ABT6MLM0_9NOCA</name>